<dbReference type="PANTHER" id="PTHR31635">
    <property type="entry name" value="REVERSE TRANSCRIPTASE DOMAIN-CONTAINING PROTEIN-RELATED"/>
    <property type="match status" value="1"/>
</dbReference>
<accession>A0A151QL18</accession>
<gene>
    <name evidence="2" type="ORF">KK1_049339</name>
</gene>
<feature type="non-terminal residue" evidence="2">
    <location>
        <position position="1"/>
    </location>
</feature>
<feature type="domain" description="Reverse transcriptase" evidence="1">
    <location>
        <begin position="27"/>
        <end position="161"/>
    </location>
</feature>
<evidence type="ECO:0000313" key="2">
    <source>
        <dbReference type="EMBL" id="KYP30988.1"/>
    </source>
</evidence>
<dbReference type="EMBL" id="KQ486770">
    <property type="protein sequence ID" value="KYP30988.1"/>
    <property type="molecule type" value="Genomic_DNA"/>
</dbReference>
<dbReference type="PANTHER" id="PTHR31635:SF196">
    <property type="entry name" value="REVERSE TRANSCRIPTASE DOMAIN-CONTAINING PROTEIN-RELATED"/>
    <property type="match status" value="1"/>
</dbReference>
<dbReference type="InterPro" id="IPR000477">
    <property type="entry name" value="RT_dom"/>
</dbReference>
<keyword evidence="3" id="KW-1185">Reference proteome</keyword>
<name>A0A151QL18_CAJCA</name>
<sequence length="188" mass="21203">FVKGYHIANNICITSKAFNMLNNKVFGGNLAIKLNIRKTFDIVDWNCLLLTLKTFGFNDVFCGWIKTILHSVRLSFGVNGSSMGYIACKRGVHQGDPFSPLLFYLAKDVLSCGISFLVDQGLLFPMVRSRGFLTPFHVFYTDNVMVFYKGTTLNLNHLKSLLLLHGEDSGQFINLVECRFYYGFVSIG</sequence>
<dbReference type="Gramene" id="C.cajan_47601.t">
    <property type="protein sequence ID" value="C.cajan_47601.t.cds1"/>
    <property type="gene ID" value="C.cajan_47601"/>
</dbReference>
<dbReference type="Proteomes" id="UP000075243">
    <property type="component" value="Unassembled WGS sequence"/>
</dbReference>
<dbReference type="STRING" id="3821.A0A151QL18"/>
<dbReference type="Pfam" id="PF00078">
    <property type="entry name" value="RVT_1"/>
    <property type="match status" value="1"/>
</dbReference>
<organism evidence="2 3">
    <name type="scientific">Cajanus cajan</name>
    <name type="common">Pigeon pea</name>
    <name type="synonym">Cajanus indicus</name>
    <dbReference type="NCBI Taxonomy" id="3821"/>
    <lineage>
        <taxon>Eukaryota</taxon>
        <taxon>Viridiplantae</taxon>
        <taxon>Streptophyta</taxon>
        <taxon>Embryophyta</taxon>
        <taxon>Tracheophyta</taxon>
        <taxon>Spermatophyta</taxon>
        <taxon>Magnoliopsida</taxon>
        <taxon>eudicotyledons</taxon>
        <taxon>Gunneridae</taxon>
        <taxon>Pentapetalae</taxon>
        <taxon>rosids</taxon>
        <taxon>fabids</taxon>
        <taxon>Fabales</taxon>
        <taxon>Fabaceae</taxon>
        <taxon>Papilionoideae</taxon>
        <taxon>50 kb inversion clade</taxon>
        <taxon>NPAAA clade</taxon>
        <taxon>indigoferoid/millettioid clade</taxon>
        <taxon>Phaseoleae</taxon>
        <taxon>Cajanus</taxon>
    </lineage>
</organism>
<dbReference type="AlphaFoldDB" id="A0A151QL18"/>
<evidence type="ECO:0000313" key="3">
    <source>
        <dbReference type="Proteomes" id="UP000075243"/>
    </source>
</evidence>
<proteinExistence type="predicted"/>
<evidence type="ECO:0000259" key="1">
    <source>
        <dbReference type="Pfam" id="PF00078"/>
    </source>
</evidence>
<reference evidence="2" key="1">
    <citation type="journal article" date="2012" name="Nat. Biotechnol.">
        <title>Draft genome sequence of pigeonpea (Cajanus cajan), an orphan legume crop of resource-poor farmers.</title>
        <authorList>
            <person name="Varshney R.K."/>
            <person name="Chen W."/>
            <person name="Li Y."/>
            <person name="Bharti A.K."/>
            <person name="Saxena R.K."/>
            <person name="Schlueter J.A."/>
            <person name="Donoghue M.T."/>
            <person name="Azam S."/>
            <person name="Fan G."/>
            <person name="Whaley A.M."/>
            <person name="Farmer A.D."/>
            <person name="Sheridan J."/>
            <person name="Iwata A."/>
            <person name="Tuteja R."/>
            <person name="Penmetsa R.V."/>
            <person name="Wu W."/>
            <person name="Upadhyaya H.D."/>
            <person name="Yang S.P."/>
            <person name="Shah T."/>
            <person name="Saxena K.B."/>
            <person name="Michael T."/>
            <person name="McCombie W.R."/>
            <person name="Yang B."/>
            <person name="Zhang G."/>
            <person name="Yang H."/>
            <person name="Wang J."/>
            <person name="Spillane C."/>
            <person name="Cook D.R."/>
            <person name="May G.D."/>
            <person name="Xu X."/>
            <person name="Jackson S.A."/>
        </authorList>
    </citation>
    <scope>NUCLEOTIDE SEQUENCE [LARGE SCALE GENOMIC DNA]</scope>
</reference>
<protein>
    <submittedName>
        <fullName evidence="2">Retrovirus-related Pol polyprotein from type-1 retrotransposable element R2</fullName>
    </submittedName>
</protein>